<dbReference type="EMBL" id="MU150300">
    <property type="protein sequence ID" value="KAF9460303.1"/>
    <property type="molecule type" value="Genomic_DNA"/>
</dbReference>
<dbReference type="AlphaFoldDB" id="A0A9P5Y0X6"/>
<sequence length="87" mass="9628">MALHPNSSQSLLICDLSISTTCVATSSTLYPPFASETQLSSWKNNWRPSVTCVKMFWAPQPGGNGPEDKAYNSRCILSVWSCRQSEK</sequence>
<evidence type="ECO:0000313" key="2">
    <source>
        <dbReference type="Proteomes" id="UP000807353"/>
    </source>
</evidence>
<gene>
    <name evidence="1" type="ORF">BDZ94DRAFT_1266249</name>
</gene>
<organism evidence="1 2">
    <name type="scientific">Collybia nuda</name>
    <dbReference type="NCBI Taxonomy" id="64659"/>
    <lineage>
        <taxon>Eukaryota</taxon>
        <taxon>Fungi</taxon>
        <taxon>Dikarya</taxon>
        <taxon>Basidiomycota</taxon>
        <taxon>Agaricomycotina</taxon>
        <taxon>Agaricomycetes</taxon>
        <taxon>Agaricomycetidae</taxon>
        <taxon>Agaricales</taxon>
        <taxon>Tricholomatineae</taxon>
        <taxon>Clitocybaceae</taxon>
        <taxon>Collybia</taxon>
    </lineage>
</organism>
<protein>
    <submittedName>
        <fullName evidence="1">Uncharacterized protein</fullName>
    </submittedName>
</protein>
<reference evidence="1" key="1">
    <citation type="submission" date="2020-11" db="EMBL/GenBank/DDBJ databases">
        <authorList>
            <consortium name="DOE Joint Genome Institute"/>
            <person name="Ahrendt S."/>
            <person name="Riley R."/>
            <person name="Andreopoulos W."/>
            <person name="Labutti K."/>
            <person name="Pangilinan J."/>
            <person name="Ruiz-Duenas F.J."/>
            <person name="Barrasa J.M."/>
            <person name="Sanchez-Garcia M."/>
            <person name="Camarero S."/>
            <person name="Miyauchi S."/>
            <person name="Serrano A."/>
            <person name="Linde D."/>
            <person name="Babiker R."/>
            <person name="Drula E."/>
            <person name="Ayuso-Fernandez I."/>
            <person name="Pacheco R."/>
            <person name="Padilla G."/>
            <person name="Ferreira P."/>
            <person name="Barriuso J."/>
            <person name="Kellner H."/>
            <person name="Castanera R."/>
            <person name="Alfaro M."/>
            <person name="Ramirez L."/>
            <person name="Pisabarro A.G."/>
            <person name="Kuo A."/>
            <person name="Tritt A."/>
            <person name="Lipzen A."/>
            <person name="He G."/>
            <person name="Yan M."/>
            <person name="Ng V."/>
            <person name="Cullen D."/>
            <person name="Martin F."/>
            <person name="Rosso M.-N."/>
            <person name="Henrissat B."/>
            <person name="Hibbett D."/>
            <person name="Martinez A.T."/>
            <person name="Grigoriev I.V."/>
        </authorList>
    </citation>
    <scope>NUCLEOTIDE SEQUENCE</scope>
    <source>
        <strain evidence="1">CBS 247.69</strain>
    </source>
</reference>
<dbReference type="Proteomes" id="UP000807353">
    <property type="component" value="Unassembled WGS sequence"/>
</dbReference>
<keyword evidence="2" id="KW-1185">Reference proteome</keyword>
<comment type="caution">
    <text evidence="1">The sequence shown here is derived from an EMBL/GenBank/DDBJ whole genome shotgun (WGS) entry which is preliminary data.</text>
</comment>
<evidence type="ECO:0000313" key="1">
    <source>
        <dbReference type="EMBL" id="KAF9460303.1"/>
    </source>
</evidence>
<name>A0A9P5Y0X6_9AGAR</name>
<accession>A0A9P5Y0X6</accession>
<proteinExistence type="predicted"/>